<organism evidence="1 2">
    <name type="scientific">Spirosoma taeanense</name>
    <dbReference type="NCBI Taxonomy" id="2735870"/>
    <lineage>
        <taxon>Bacteria</taxon>
        <taxon>Pseudomonadati</taxon>
        <taxon>Bacteroidota</taxon>
        <taxon>Cytophagia</taxon>
        <taxon>Cytophagales</taxon>
        <taxon>Cytophagaceae</taxon>
        <taxon>Spirosoma</taxon>
    </lineage>
</organism>
<evidence type="ECO:0000313" key="1">
    <source>
        <dbReference type="EMBL" id="QJW90475.1"/>
    </source>
</evidence>
<sequence>MRRYAFLILLGILYERTQAQEFPRGFSLPIELGQGFNQPVGSPPLYLLTLQVVPQVTLIEKRLRLGAVLGGFYPGARVGGLAGPRLTLKLLEGPPILSATSFNLHLLGEFLWATAPALEGGRQLLGGGIGLGSSDLVTVAFKLHRDLNQPATWFQVSIGYNIAKPKIPSL</sequence>
<protein>
    <submittedName>
        <fullName evidence="1">Uncharacterized protein</fullName>
    </submittedName>
</protein>
<proteinExistence type="predicted"/>
<dbReference type="RefSeq" id="WP_171740319.1">
    <property type="nucleotide sequence ID" value="NZ_CP053435.1"/>
</dbReference>
<reference evidence="1 2" key="1">
    <citation type="submission" date="2020-05" db="EMBL/GenBank/DDBJ databases">
        <title>Genome sequencing of Spirosoma sp. TS118.</title>
        <authorList>
            <person name="Lee J.-H."/>
            <person name="Jeong S."/>
            <person name="Zhao L."/>
            <person name="Jung J.-H."/>
            <person name="Kim M.-K."/>
            <person name="Lim S."/>
        </authorList>
    </citation>
    <scope>NUCLEOTIDE SEQUENCE [LARGE SCALE GENOMIC DNA]</scope>
    <source>
        <strain evidence="1 2">TS118</strain>
    </source>
</reference>
<name>A0A6M5Y907_9BACT</name>
<accession>A0A6M5Y907</accession>
<dbReference type="AlphaFoldDB" id="A0A6M5Y907"/>
<dbReference type="EMBL" id="CP053435">
    <property type="protein sequence ID" value="QJW90475.1"/>
    <property type="molecule type" value="Genomic_DNA"/>
</dbReference>
<keyword evidence="2" id="KW-1185">Reference proteome</keyword>
<gene>
    <name evidence="1" type="ORF">HNV11_14350</name>
</gene>
<evidence type="ECO:0000313" key="2">
    <source>
        <dbReference type="Proteomes" id="UP000502756"/>
    </source>
</evidence>
<dbReference type="Proteomes" id="UP000502756">
    <property type="component" value="Chromosome"/>
</dbReference>
<dbReference type="KEGG" id="stae:HNV11_14350"/>